<feature type="transmembrane region" description="Helical" evidence="12">
    <location>
        <begin position="90"/>
        <end position="120"/>
    </location>
</feature>
<evidence type="ECO:0000256" key="3">
    <source>
        <dbReference type="ARBA" id="ARBA00022679"/>
    </source>
</evidence>
<dbReference type="CTD" id="445301"/>
<evidence type="ECO:0000256" key="10">
    <source>
        <dbReference type="ARBA" id="ARBA00023315"/>
    </source>
</evidence>
<dbReference type="Pfam" id="PF01529">
    <property type="entry name" value="DHHC"/>
    <property type="match status" value="1"/>
</dbReference>
<dbReference type="InterPro" id="IPR001594">
    <property type="entry name" value="Palmitoyltrfase_DHHC"/>
</dbReference>
<evidence type="ECO:0000256" key="12">
    <source>
        <dbReference type="RuleBase" id="RU079119"/>
    </source>
</evidence>
<gene>
    <name evidence="15" type="primary">zdhhc23b</name>
</gene>
<keyword evidence="5 12" id="KW-1133">Transmembrane helix</keyword>
<evidence type="ECO:0000256" key="2">
    <source>
        <dbReference type="ARBA" id="ARBA00008574"/>
    </source>
</evidence>
<evidence type="ECO:0000256" key="1">
    <source>
        <dbReference type="ARBA" id="ARBA00004166"/>
    </source>
</evidence>
<comment type="domain">
    <text evidence="12">The DHHC domain is required for palmitoyltransferase activity.</text>
</comment>
<feature type="transmembrane region" description="Helical" evidence="12">
    <location>
        <begin position="132"/>
        <end position="154"/>
    </location>
</feature>
<evidence type="ECO:0000256" key="7">
    <source>
        <dbReference type="ARBA" id="ARBA00023136"/>
    </source>
</evidence>
<dbReference type="RefSeq" id="XP_028289250.1">
    <property type="nucleotide sequence ID" value="XM_028433449.1"/>
</dbReference>
<dbReference type="Proteomes" id="UP000515145">
    <property type="component" value="Chromosome 20"/>
</dbReference>
<proteinExistence type="inferred from homology"/>
<feature type="transmembrane region" description="Helical" evidence="12">
    <location>
        <begin position="160"/>
        <end position="179"/>
    </location>
</feature>
<feature type="transmembrane region" description="Helical" evidence="12">
    <location>
        <begin position="289"/>
        <end position="311"/>
    </location>
</feature>
<dbReference type="InterPro" id="IPR039859">
    <property type="entry name" value="PFA4/ZDH16/20/ERF2-like"/>
</dbReference>
<name>A0A6P7KIE6_9TELE</name>
<dbReference type="OrthoDB" id="430659at2759"/>
<organism evidence="14 15">
    <name type="scientific">Parambassis ranga</name>
    <name type="common">Indian glassy fish</name>
    <dbReference type="NCBI Taxonomy" id="210632"/>
    <lineage>
        <taxon>Eukaryota</taxon>
        <taxon>Metazoa</taxon>
        <taxon>Chordata</taxon>
        <taxon>Craniata</taxon>
        <taxon>Vertebrata</taxon>
        <taxon>Euteleostomi</taxon>
        <taxon>Actinopterygii</taxon>
        <taxon>Neopterygii</taxon>
        <taxon>Teleostei</taxon>
        <taxon>Neoteleostei</taxon>
        <taxon>Acanthomorphata</taxon>
        <taxon>Ovalentaria</taxon>
        <taxon>Ambassidae</taxon>
        <taxon>Parambassis</taxon>
    </lineage>
</organism>
<dbReference type="PANTHER" id="PTHR22883">
    <property type="entry name" value="ZINC FINGER DHHC DOMAIN CONTAINING PROTEIN"/>
    <property type="match status" value="1"/>
</dbReference>
<keyword evidence="7 12" id="KW-0472">Membrane</keyword>
<comment type="similarity">
    <text evidence="2 12">Belongs to the DHHC palmitoyltransferase family.</text>
</comment>
<feature type="domain" description="Palmitoyltransferase DHHC" evidence="13">
    <location>
        <begin position="240"/>
        <end position="370"/>
    </location>
</feature>
<keyword evidence="9" id="KW-0449">Lipoprotein</keyword>
<keyword evidence="8" id="KW-0564">Palmitate</keyword>
<evidence type="ECO:0000256" key="11">
    <source>
        <dbReference type="ARBA" id="ARBA00047790"/>
    </source>
</evidence>
<dbReference type="AlphaFoldDB" id="A0A6P7KIE6"/>
<accession>A0A6P7KIE6</accession>
<dbReference type="FunCoup" id="A0A6P7KIE6">
    <property type="interactions" value="388"/>
</dbReference>
<sequence>MRKQPNKVLEEEETLCCCEYVNIHGERSHVAACCCDCEDLDDACDRFLKREPQKPESLSSVAEVVSDRIRIPWLWGGARKLDLSIVPPLILLPALLHLAALHFLIGIVVLTALPGLVLWYYYVTHRKKGRTLFFLSLALFSLSYMYVLFITVVLPRGDVGMLQLGMVSLGVILTMLALVHTKREPGIVWPKQDAVHSTVMYYSPLADRDPSLNGGRQDVKVTVANRTGTSGQTRLELKEFNKKNWCSVCKVVRPPRAGHCRICGVCVLRLDHHCVWINSCVGQANHRSFLLTLVLFLLTSLYGIILVLQSVCPQQHLLIALLYCPGVYNQYSTALCFTCVWYSSIVTGGLLHLLVVQVINVSYNVTEREARIALREKTARSAYCGLVVDTGIYSRGFYGNWSEFMTMGDKLNPPSPADLV</sequence>
<evidence type="ECO:0000256" key="4">
    <source>
        <dbReference type="ARBA" id="ARBA00022692"/>
    </source>
</evidence>
<evidence type="ECO:0000256" key="9">
    <source>
        <dbReference type="ARBA" id="ARBA00023288"/>
    </source>
</evidence>
<evidence type="ECO:0000313" key="14">
    <source>
        <dbReference type="Proteomes" id="UP000515145"/>
    </source>
</evidence>
<keyword evidence="14" id="KW-1185">Reference proteome</keyword>
<dbReference type="GO" id="GO:0005783">
    <property type="term" value="C:endoplasmic reticulum"/>
    <property type="evidence" value="ECO:0007669"/>
    <property type="project" value="TreeGrafter"/>
</dbReference>
<dbReference type="InParanoid" id="A0A6P7KIE6"/>
<reference evidence="15" key="1">
    <citation type="submission" date="2025-08" db="UniProtKB">
        <authorList>
            <consortium name="RefSeq"/>
        </authorList>
    </citation>
    <scope>IDENTIFICATION</scope>
</reference>
<feature type="transmembrane region" description="Helical" evidence="12">
    <location>
        <begin position="331"/>
        <end position="355"/>
    </location>
</feature>
<dbReference type="GO" id="GO:0019706">
    <property type="term" value="F:protein-cysteine S-palmitoyltransferase activity"/>
    <property type="evidence" value="ECO:0007669"/>
    <property type="project" value="UniProtKB-EC"/>
</dbReference>
<keyword evidence="6" id="KW-0333">Golgi apparatus</keyword>
<evidence type="ECO:0000256" key="8">
    <source>
        <dbReference type="ARBA" id="ARBA00023139"/>
    </source>
</evidence>
<keyword evidence="10 12" id="KW-0012">Acyltransferase</keyword>
<dbReference type="GeneID" id="114453516"/>
<dbReference type="GO" id="GO:0006612">
    <property type="term" value="P:protein targeting to membrane"/>
    <property type="evidence" value="ECO:0007669"/>
    <property type="project" value="TreeGrafter"/>
</dbReference>
<dbReference type="PANTHER" id="PTHR22883:SF475">
    <property type="entry name" value="PALMITOYLTRANSFERASE ZDHHC23"/>
    <property type="match status" value="1"/>
</dbReference>
<evidence type="ECO:0000256" key="5">
    <source>
        <dbReference type="ARBA" id="ARBA00022989"/>
    </source>
</evidence>
<comment type="subcellular location">
    <subcellularLocation>
        <location evidence="1">Golgi apparatus</location>
        <location evidence="1">trans-Golgi network membrane</location>
        <topology evidence="1">Multi-pass membrane protein</topology>
    </subcellularLocation>
</comment>
<keyword evidence="4 12" id="KW-0812">Transmembrane</keyword>
<protein>
    <recommendedName>
        <fullName evidence="12">Palmitoyltransferase</fullName>
        <ecNumber evidence="12">2.3.1.225</ecNumber>
    </recommendedName>
</protein>
<keyword evidence="3 12" id="KW-0808">Transferase</keyword>
<evidence type="ECO:0000259" key="13">
    <source>
        <dbReference type="Pfam" id="PF01529"/>
    </source>
</evidence>
<dbReference type="PROSITE" id="PS50216">
    <property type="entry name" value="DHHC"/>
    <property type="match status" value="1"/>
</dbReference>
<comment type="catalytic activity">
    <reaction evidence="11">
        <text>L-cysteinyl-[protein] + hexadecanoyl-CoA = S-hexadecanoyl-L-cysteinyl-[protein] + CoA</text>
        <dbReference type="Rhea" id="RHEA:36683"/>
        <dbReference type="Rhea" id="RHEA-COMP:10131"/>
        <dbReference type="Rhea" id="RHEA-COMP:11032"/>
        <dbReference type="ChEBI" id="CHEBI:29950"/>
        <dbReference type="ChEBI" id="CHEBI:57287"/>
        <dbReference type="ChEBI" id="CHEBI:57379"/>
        <dbReference type="ChEBI" id="CHEBI:74151"/>
        <dbReference type="EC" id="2.3.1.225"/>
    </reaction>
    <physiologicalReaction direction="left-to-right" evidence="11">
        <dbReference type="Rhea" id="RHEA:36684"/>
    </physiologicalReaction>
</comment>
<evidence type="ECO:0000313" key="15">
    <source>
        <dbReference type="RefSeq" id="XP_028289250.1"/>
    </source>
</evidence>
<evidence type="ECO:0000256" key="6">
    <source>
        <dbReference type="ARBA" id="ARBA00023034"/>
    </source>
</evidence>
<dbReference type="GO" id="GO:0005794">
    <property type="term" value="C:Golgi apparatus"/>
    <property type="evidence" value="ECO:0007669"/>
    <property type="project" value="UniProtKB-SubCell"/>
</dbReference>
<dbReference type="EC" id="2.3.1.225" evidence="12"/>